<dbReference type="Proteomes" id="UP000239156">
    <property type="component" value="Unassembled WGS sequence"/>
</dbReference>
<comment type="caution">
    <text evidence="6">The sequence shown here is derived from an EMBL/GenBank/DDBJ whole genome shotgun (WGS) entry which is preliminary data.</text>
</comment>
<dbReference type="VEuPathDB" id="FungiDB:PSHT_05930"/>
<dbReference type="GO" id="GO:0061630">
    <property type="term" value="F:ubiquitin protein ligase activity"/>
    <property type="evidence" value="ECO:0007669"/>
    <property type="project" value="TreeGrafter"/>
</dbReference>
<proteinExistence type="predicted"/>
<dbReference type="InterPro" id="IPR051834">
    <property type="entry name" value="RING_finger_E3_ligase"/>
</dbReference>
<feature type="domain" description="RING-type" evidence="5">
    <location>
        <begin position="379"/>
        <end position="424"/>
    </location>
</feature>
<feature type="non-terminal residue" evidence="6">
    <location>
        <position position="1"/>
    </location>
</feature>
<keyword evidence="2 4" id="KW-0863">Zinc-finger</keyword>
<accession>A0A2S4V9H3</accession>
<sequence length="435" mass="49336">GKKSVCLYTTQLAAKIMLSIWGRCLLRPQPYKPFTLKAPVSALYSSHPPTSTRATLPKNSRPVEKMDQAAIESIQEILQNLAPEHRQLLRAYWRGWKRPISNSSITLPRADELRFYFHDLDRIHFNQGQISCFIWLHEWSNLIATLDETREFSFRRRLQVQGFLDNLVGLINPIQSHSGKGAARALHMAKGLSQSKYPQQKLSIGRNELGLVVLDTAMAQLANCADCCQCDAQHLGSVYINGATPAVQTIFSTLKSSKMDQTNIEGIDEALQNLASEHRAAYVELINNSSRGGFNDQELRFYFHDLDRIHFVLINMQESVADILLNLVIQWSTIIASLDETRESSSRRRLQVQGFLDNLVLLNPIRSQSEIDPSLPDDCPICQEQFSERLGAAVVQLPCHSSHTYHRDCIQEWLQENSNCPLCRFELPIRQQPGG</sequence>
<dbReference type="PANTHER" id="PTHR45931">
    <property type="entry name" value="SI:CH211-59O9.10"/>
    <property type="match status" value="1"/>
</dbReference>
<dbReference type="CDD" id="cd16454">
    <property type="entry name" value="RING-H2_PA-TM-RING"/>
    <property type="match status" value="1"/>
</dbReference>
<dbReference type="PROSITE" id="PS50089">
    <property type="entry name" value="ZF_RING_2"/>
    <property type="match status" value="1"/>
</dbReference>
<evidence type="ECO:0000256" key="3">
    <source>
        <dbReference type="ARBA" id="ARBA00022833"/>
    </source>
</evidence>
<evidence type="ECO:0000256" key="4">
    <source>
        <dbReference type="PROSITE-ProRule" id="PRU00175"/>
    </source>
</evidence>
<reference evidence="6" key="1">
    <citation type="submission" date="2017-12" db="EMBL/GenBank/DDBJ databases">
        <title>Gene loss provides genomic basis for host adaptation in cereal stripe rust fungi.</title>
        <authorList>
            <person name="Xia C."/>
        </authorList>
    </citation>
    <scope>NUCLEOTIDE SEQUENCE [LARGE SCALE GENOMIC DNA]</scope>
    <source>
        <strain evidence="6">93-210</strain>
    </source>
</reference>
<dbReference type="InterPro" id="IPR001841">
    <property type="entry name" value="Znf_RING"/>
</dbReference>
<dbReference type="AlphaFoldDB" id="A0A2S4V9H3"/>
<evidence type="ECO:0000313" key="7">
    <source>
        <dbReference type="Proteomes" id="UP000239156"/>
    </source>
</evidence>
<dbReference type="SMART" id="SM00184">
    <property type="entry name" value="RING"/>
    <property type="match status" value="1"/>
</dbReference>
<keyword evidence="1" id="KW-0479">Metal-binding</keyword>
<dbReference type="PANTHER" id="PTHR45931:SF3">
    <property type="entry name" value="RING ZINC FINGER-CONTAINING PROTEIN"/>
    <property type="match status" value="1"/>
</dbReference>
<dbReference type="GO" id="GO:0005634">
    <property type="term" value="C:nucleus"/>
    <property type="evidence" value="ECO:0007669"/>
    <property type="project" value="TreeGrafter"/>
</dbReference>
<keyword evidence="7" id="KW-1185">Reference proteome</keyword>
<dbReference type="EMBL" id="PKSL01000090">
    <property type="protein sequence ID" value="POW06138.1"/>
    <property type="molecule type" value="Genomic_DNA"/>
</dbReference>
<name>A0A2S4V9H3_9BASI</name>
<dbReference type="InterPro" id="IPR013083">
    <property type="entry name" value="Znf_RING/FYVE/PHD"/>
</dbReference>
<dbReference type="Pfam" id="PF13639">
    <property type="entry name" value="zf-RING_2"/>
    <property type="match status" value="1"/>
</dbReference>
<dbReference type="Gene3D" id="3.30.40.10">
    <property type="entry name" value="Zinc/RING finger domain, C3HC4 (zinc finger)"/>
    <property type="match status" value="1"/>
</dbReference>
<dbReference type="SUPFAM" id="SSF57850">
    <property type="entry name" value="RING/U-box"/>
    <property type="match status" value="1"/>
</dbReference>
<keyword evidence="3" id="KW-0862">Zinc</keyword>
<organism evidence="6 7">
    <name type="scientific">Puccinia striiformis</name>
    <dbReference type="NCBI Taxonomy" id="27350"/>
    <lineage>
        <taxon>Eukaryota</taxon>
        <taxon>Fungi</taxon>
        <taxon>Dikarya</taxon>
        <taxon>Basidiomycota</taxon>
        <taxon>Pucciniomycotina</taxon>
        <taxon>Pucciniomycetes</taxon>
        <taxon>Pucciniales</taxon>
        <taxon>Pucciniaceae</taxon>
        <taxon>Puccinia</taxon>
    </lineage>
</organism>
<gene>
    <name evidence="6" type="ORF">PSTT_09212</name>
</gene>
<evidence type="ECO:0000259" key="5">
    <source>
        <dbReference type="PROSITE" id="PS50089"/>
    </source>
</evidence>
<dbReference type="VEuPathDB" id="FungiDB:PSTT_09212"/>
<protein>
    <recommendedName>
        <fullName evidence="5">RING-type domain-containing protein</fullName>
    </recommendedName>
</protein>
<evidence type="ECO:0000256" key="2">
    <source>
        <dbReference type="ARBA" id="ARBA00022771"/>
    </source>
</evidence>
<evidence type="ECO:0000256" key="1">
    <source>
        <dbReference type="ARBA" id="ARBA00022723"/>
    </source>
</evidence>
<dbReference type="GO" id="GO:0006511">
    <property type="term" value="P:ubiquitin-dependent protein catabolic process"/>
    <property type="evidence" value="ECO:0007669"/>
    <property type="project" value="TreeGrafter"/>
</dbReference>
<evidence type="ECO:0000313" key="6">
    <source>
        <dbReference type="EMBL" id="POW06138.1"/>
    </source>
</evidence>
<dbReference type="GO" id="GO:0008270">
    <property type="term" value="F:zinc ion binding"/>
    <property type="evidence" value="ECO:0007669"/>
    <property type="project" value="UniProtKB-KW"/>
</dbReference>